<evidence type="ECO:0000313" key="3">
    <source>
        <dbReference type="Proteomes" id="UP001642360"/>
    </source>
</evidence>
<protein>
    <submittedName>
        <fullName evidence="2">Uncharacterized protein</fullName>
    </submittedName>
</protein>
<sequence>TTSHIWIGNTFPDASARLVSELIDTRVWRRVSELLNEAFKHFFQVYLKILNSHHQEYLHRRELGLLHKVLEKARIGLLMSTDFG</sequence>
<dbReference type="Proteomes" id="UP001642360">
    <property type="component" value="Unassembled WGS sequence"/>
</dbReference>
<evidence type="ECO:0000313" key="2">
    <source>
        <dbReference type="EMBL" id="CAK9139025.1"/>
    </source>
</evidence>
<accession>A0ABC8R1Y3</accession>
<reference evidence="2 3" key="1">
    <citation type="submission" date="2024-02" db="EMBL/GenBank/DDBJ databases">
        <authorList>
            <person name="Vignale AGUSTIN F."/>
            <person name="Sosa J E."/>
            <person name="Modenutti C."/>
        </authorList>
    </citation>
    <scope>NUCLEOTIDE SEQUENCE [LARGE SCALE GENOMIC DNA]</scope>
</reference>
<name>A0ABC8R1Y3_9AQUA</name>
<organism evidence="2 3">
    <name type="scientific">Ilex paraguariensis</name>
    <name type="common">yerba mate</name>
    <dbReference type="NCBI Taxonomy" id="185542"/>
    <lineage>
        <taxon>Eukaryota</taxon>
        <taxon>Viridiplantae</taxon>
        <taxon>Streptophyta</taxon>
        <taxon>Embryophyta</taxon>
        <taxon>Tracheophyta</taxon>
        <taxon>Spermatophyta</taxon>
        <taxon>Magnoliopsida</taxon>
        <taxon>eudicotyledons</taxon>
        <taxon>Gunneridae</taxon>
        <taxon>Pentapetalae</taxon>
        <taxon>asterids</taxon>
        <taxon>campanulids</taxon>
        <taxon>Aquifoliales</taxon>
        <taxon>Aquifoliaceae</taxon>
        <taxon>Ilex</taxon>
    </lineage>
</organism>
<dbReference type="EMBL" id="CAUOFW020000928">
    <property type="protein sequence ID" value="CAK9139025.1"/>
    <property type="molecule type" value="Genomic_DNA"/>
</dbReference>
<comment type="caution">
    <text evidence="2">The sequence shown here is derived from an EMBL/GenBank/DDBJ whole genome shotgun (WGS) entry which is preliminary data.</text>
</comment>
<gene>
    <name evidence="1" type="ORF">ILEXP_LOCUS3064</name>
    <name evidence="2" type="ORF">ILEXP_LOCUS6380</name>
</gene>
<feature type="non-terminal residue" evidence="2">
    <location>
        <position position="1"/>
    </location>
</feature>
<proteinExistence type="predicted"/>
<evidence type="ECO:0000313" key="1">
    <source>
        <dbReference type="EMBL" id="CAK9136090.1"/>
    </source>
</evidence>
<dbReference type="AlphaFoldDB" id="A0ABC8R1Y3"/>
<dbReference type="EMBL" id="CAUOFW020000736">
    <property type="protein sequence ID" value="CAK9136090.1"/>
    <property type="molecule type" value="Genomic_DNA"/>
</dbReference>
<keyword evidence="3" id="KW-1185">Reference proteome</keyword>